<organism evidence="1 2">
    <name type="scientific">Caerostris extrusa</name>
    <name type="common">Bark spider</name>
    <name type="synonym">Caerostris bankana</name>
    <dbReference type="NCBI Taxonomy" id="172846"/>
    <lineage>
        <taxon>Eukaryota</taxon>
        <taxon>Metazoa</taxon>
        <taxon>Ecdysozoa</taxon>
        <taxon>Arthropoda</taxon>
        <taxon>Chelicerata</taxon>
        <taxon>Arachnida</taxon>
        <taxon>Araneae</taxon>
        <taxon>Araneomorphae</taxon>
        <taxon>Entelegynae</taxon>
        <taxon>Araneoidea</taxon>
        <taxon>Araneidae</taxon>
        <taxon>Caerostris</taxon>
    </lineage>
</organism>
<dbReference type="Proteomes" id="UP001054945">
    <property type="component" value="Unassembled WGS sequence"/>
</dbReference>
<reference evidence="1 2" key="1">
    <citation type="submission" date="2021-06" db="EMBL/GenBank/DDBJ databases">
        <title>Caerostris extrusa draft genome.</title>
        <authorList>
            <person name="Kono N."/>
            <person name="Arakawa K."/>
        </authorList>
    </citation>
    <scope>NUCLEOTIDE SEQUENCE [LARGE SCALE GENOMIC DNA]</scope>
</reference>
<keyword evidence="2" id="KW-1185">Reference proteome</keyword>
<name>A0AAV4M6Z9_CAEEX</name>
<dbReference type="EMBL" id="BPLR01001937">
    <property type="protein sequence ID" value="GIX68206.1"/>
    <property type="molecule type" value="Genomic_DNA"/>
</dbReference>
<sequence>MPLYPPPLSGVGESWMPLDPSLLIFGSHVTRINHYVGVARKAFSYFINGVVVADEERKMGKNIFPKGKNGKMCFPKVK</sequence>
<evidence type="ECO:0000313" key="2">
    <source>
        <dbReference type="Proteomes" id="UP001054945"/>
    </source>
</evidence>
<protein>
    <submittedName>
        <fullName evidence="1">Uncharacterized protein</fullName>
    </submittedName>
</protein>
<gene>
    <name evidence="1" type="ORF">CEXT_808651</name>
</gene>
<accession>A0AAV4M6Z9</accession>
<evidence type="ECO:0000313" key="1">
    <source>
        <dbReference type="EMBL" id="GIX68206.1"/>
    </source>
</evidence>
<dbReference type="AlphaFoldDB" id="A0AAV4M6Z9"/>
<proteinExistence type="predicted"/>
<comment type="caution">
    <text evidence="1">The sequence shown here is derived from an EMBL/GenBank/DDBJ whole genome shotgun (WGS) entry which is preliminary data.</text>
</comment>